<dbReference type="InterPro" id="IPR026505">
    <property type="entry name" value="Solute_c_fam_35_mem_F3/F4"/>
</dbReference>
<feature type="compositionally biased region" description="Basic and acidic residues" evidence="1">
    <location>
        <begin position="29"/>
        <end position="40"/>
    </location>
</feature>
<accession>A0A4S2MXY8</accession>
<proteinExistence type="predicted"/>
<dbReference type="OrthoDB" id="10062838at2759"/>
<dbReference type="PANTHER" id="PTHR19346:SF4">
    <property type="entry name" value="SUGAR PHOSPHATE TRANSPORTER DOMAIN-CONTAINING PROTEIN"/>
    <property type="match status" value="1"/>
</dbReference>
<feature type="transmembrane region" description="Helical" evidence="2">
    <location>
        <begin position="255"/>
        <end position="271"/>
    </location>
</feature>
<feature type="transmembrane region" description="Helical" evidence="2">
    <location>
        <begin position="64"/>
        <end position="88"/>
    </location>
</feature>
<feature type="transmembrane region" description="Helical" evidence="2">
    <location>
        <begin position="198"/>
        <end position="215"/>
    </location>
</feature>
<keyword evidence="2" id="KW-1133">Transmembrane helix</keyword>
<dbReference type="PANTHER" id="PTHR19346">
    <property type="entry name" value="SUGAR PHOSPHATE TRANSPORTER DOMAIN-CONTAINING PROTEIN"/>
    <property type="match status" value="1"/>
</dbReference>
<feature type="transmembrane region" description="Helical" evidence="2">
    <location>
        <begin position="224"/>
        <end position="240"/>
    </location>
</feature>
<dbReference type="Pfam" id="PF00892">
    <property type="entry name" value="EamA"/>
    <property type="match status" value="1"/>
</dbReference>
<keyword evidence="2" id="KW-0472">Membrane</keyword>
<organism evidence="4 5">
    <name type="scientific">Ascodesmis nigricans</name>
    <dbReference type="NCBI Taxonomy" id="341454"/>
    <lineage>
        <taxon>Eukaryota</taxon>
        <taxon>Fungi</taxon>
        <taxon>Dikarya</taxon>
        <taxon>Ascomycota</taxon>
        <taxon>Pezizomycotina</taxon>
        <taxon>Pezizomycetes</taxon>
        <taxon>Pezizales</taxon>
        <taxon>Ascodesmidaceae</taxon>
        <taxon>Ascodesmis</taxon>
    </lineage>
</organism>
<dbReference type="AlphaFoldDB" id="A0A4S2MXY8"/>
<feature type="transmembrane region" description="Helical" evidence="2">
    <location>
        <begin position="385"/>
        <end position="407"/>
    </location>
</feature>
<dbReference type="EMBL" id="ML220118">
    <property type="protein sequence ID" value="TGZ81560.1"/>
    <property type="molecule type" value="Genomic_DNA"/>
</dbReference>
<dbReference type="STRING" id="341454.A0A4S2MXY8"/>
<dbReference type="InParanoid" id="A0A4S2MXY8"/>
<evidence type="ECO:0000259" key="3">
    <source>
        <dbReference type="Pfam" id="PF00892"/>
    </source>
</evidence>
<dbReference type="GO" id="GO:0016020">
    <property type="term" value="C:membrane"/>
    <property type="evidence" value="ECO:0007669"/>
    <property type="project" value="InterPro"/>
</dbReference>
<gene>
    <name evidence="4" type="ORF">EX30DRAFT_354867</name>
</gene>
<evidence type="ECO:0000256" key="1">
    <source>
        <dbReference type="SAM" id="MobiDB-lite"/>
    </source>
</evidence>
<name>A0A4S2MXY8_9PEZI</name>
<feature type="transmembrane region" description="Helical" evidence="2">
    <location>
        <begin position="100"/>
        <end position="119"/>
    </location>
</feature>
<protein>
    <submittedName>
        <fullName evidence="4">Putative DUF6-like integral membrane protein</fullName>
    </submittedName>
</protein>
<feature type="region of interest" description="Disordered" evidence="1">
    <location>
        <begin position="1"/>
        <end position="50"/>
    </location>
</feature>
<sequence length="432" mass="48197">MAAWDKQQRPGLVSRPSDGYRAAEPLLDDAERGRTMSERERRRHQLRSRSPATADLKLENKKKYMLAGFFLVLSLVSFVVQTETAVYIQKDLGWNKAYCMLFLTHGSWTLLWPTQLLILKLRKPHIPWRPFLKSHFHYLLTTCRMIMAHSPRLSHTQSRINPIPFMFRKIILITISLTIAGSTWYIAVNLTTPSDLTAIYNCSAFFAYVFSIFLLHEKPRRDKIFSVAVAIIGVLVVAYGDTSSNSDTEEAQNRLLGNIIIGIGSVMYGFYEVLYKKLACPPDGVSNARSVIFANTIGSCLGLVTLIILWIPLPVLHILGIESFALPRGEAAWLMLISVLANATFSGSFLVLISLTSPVLSSVAALLTIFLVAITDWWLTGKPLTPAATLGGMIICGAFFLLAWSTWREMCEEAEKRGKEGEGSGESEGEDD</sequence>
<evidence type="ECO:0000313" key="4">
    <source>
        <dbReference type="EMBL" id="TGZ81560.1"/>
    </source>
</evidence>
<evidence type="ECO:0000313" key="5">
    <source>
        <dbReference type="Proteomes" id="UP000298138"/>
    </source>
</evidence>
<dbReference type="Proteomes" id="UP000298138">
    <property type="component" value="Unassembled WGS sequence"/>
</dbReference>
<keyword evidence="2" id="KW-0812">Transmembrane</keyword>
<evidence type="ECO:0000256" key="2">
    <source>
        <dbReference type="SAM" id="Phobius"/>
    </source>
</evidence>
<feature type="transmembrane region" description="Helical" evidence="2">
    <location>
        <begin position="331"/>
        <end position="352"/>
    </location>
</feature>
<dbReference type="SUPFAM" id="SSF103481">
    <property type="entry name" value="Multidrug resistance efflux transporter EmrE"/>
    <property type="match status" value="2"/>
</dbReference>
<dbReference type="InterPro" id="IPR037185">
    <property type="entry name" value="EmrE-like"/>
</dbReference>
<feature type="domain" description="EamA" evidence="3">
    <location>
        <begin position="163"/>
        <end position="238"/>
    </location>
</feature>
<keyword evidence="5" id="KW-1185">Reference proteome</keyword>
<dbReference type="InterPro" id="IPR000620">
    <property type="entry name" value="EamA_dom"/>
</dbReference>
<feature type="transmembrane region" description="Helical" evidence="2">
    <location>
        <begin position="166"/>
        <end position="186"/>
    </location>
</feature>
<feature type="transmembrane region" description="Helical" evidence="2">
    <location>
        <begin position="359"/>
        <end position="379"/>
    </location>
</feature>
<feature type="transmembrane region" description="Helical" evidence="2">
    <location>
        <begin position="292"/>
        <end position="311"/>
    </location>
</feature>
<reference evidence="4 5" key="1">
    <citation type="submission" date="2019-04" db="EMBL/GenBank/DDBJ databases">
        <title>Comparative genomics and transcriptomics to analyze fruiting body development in filamentous ascomycetes.</title>
        <authorList>
            <consortium name="DOE Joint Genome Institute"/>
            <person name="Lutkenhaus R."/>
            <person name="Traeger S."/>
            <person name="Breuer J."/>
            <person name="Kuo A."/>
            <person name="Lipzen A."/>
            <person name="Pangilinan J."/>
            <person name="Dilworth D."/>
            <person name="Sandor L."/>
            <person name="Poggeler S."/>
            <person name="Barry K."/>
            <person name="Grigoriev I.V."/>
            <person name="Nowrousian M."/>
        </authorList>
    </citation>
    <scope>NUCLEOTIDE SEQUENCE [LARGE SCALE GENOMIC DNA]</scope>
    <source>
        <strain evidence="4 5">CBS 389.68</strain>
    </source>
</reference>